<reference evidence="2 3" key="1">
    <citation type="submission" date="2016-04" db="EMBL/GenBank/DDBJ databases">
        <title>Genome sequence of Methanobrevibacter cuticularis DSM 11139.</title>
        <authorList>
            <person name="Poehlein A."/>
            <person name="Seedorf H."/>
            <person name="Daniel R."/>
        </authorList>
    </citation>
    <scope>NUCLEOTIDE SEQUENCE [LARGE SCALE GENOMIC DNA]</scope>
    <source>
        <strain evidence="2 3">DSM 11139</strain>
    </source>
</reference>
<dbReference type="OrthoDB" id="71308at2157"/>
<keyword evidence="1" id="KW-0472">Membrane</keyword>
<feature type="transmembrane region" description="Helical" evidence="1">
    <location>
        <begin position="229"/>
        <end position="255"/>
    </location>
</feature>
<feature type="transmembrane region" description="Helical" evidence="1">
    <location>
        <begin position="6"/>
        <end position="25"/>
    </location>
</feature>
<feature type="transmembrane region" description="Helical" evidence="1">
    <location>
        <begin position="37"/>
        <end position="58"/>
    </location>
</feature>
<dbReference type="PATRIC" id="fig|47311.3.peg.1679"/>
<dbReference type="AlphaFoldDB" id="A0A166DBH2"/>
<evidence type="ECO:0000313" key="3">
    <source>
        <dbReference type="Proteomes" id="UP000077275"/>
    </source>
</evidence>
<protein>
    <submittedName>
        <fullName evidence="2">Uncharacterized protein</fullName>
    </submittedName>
</protein>
<comment type="caution">
    <text evidence="2">The sequence shown here is derived from an EMBL/GenBank/DDBJ whole genome shotgun (WGS) entry which is preliminary data.</text>
</comment>
<name>A0A166DBH2_9EURY</name>
<organism evidence="2 3">
    <name type="scientific">Methanobrevibacter cuticularis</name>
    <dbReference type="NCBI Taxonomy" id="47311"/>
    <lineage>
        <taxon>Archaea</taxon>
        <taxon>Methanobacteriati</taxon>
        <taxon>Methanobacteriota</taxon>
        <taxon>Methanomada group</taxon>
        <taxon>Methanobacteria</taxon>
        <taxon>Methanobacteriales</taxon>
        <taxon>Methanobacteriaceae</taxon>
        <taxon>Methanobrevibacter</taxon>
    </lineage>
</organism>
<keyword evidence="1" id="KW-0812">Transmembrane</keyword>
<accession>A0A166DBH2</accession>
<proteinExistence type="predicted"/>
<sequence>MDILTASIYIILFIVLMILIFSMGLSAPLIEKKGAVLVLVIGFIVGIVGGAFFISPIYSELPYVAGSLQEIIDGDSEFIGIVISPTTDNNALIQKLNATEGVISVTNKGISLKTDNFSSERKAIIEEKMPDIDTNFKSWTVDPSGEITLNITENYDPNNAISLLSEWLMFTGGINTNYALLHLQLNVKASHTEEIKNYLNSENIVVSSVEGPVQDTIKNTKNSMLDNNIIILVSGLFGVVIALIGLFFDEIILFFRKVIKRIKDR</sequence>
<gene>
    <name evidence="2" type="ORF">MBCUT_15430</name>
</gene>
<keyword evidence="3" id="KW-1185">Reference proteome</keyword>
<evidence type="ECO:0000313" key="2">
    <source>
        <dbReference type="EMBL" id="KZX15410.1"/>
    </source>
</evidence>
<dbReference type="Proteomes" id="UP000077275">
    <property type="component" value="Unassembled WGS sequence"/>
</dbReference>
<dbReference type="STRING" id="47311.MBCUT_15430"/>
<dbReference type="EMBL" id="LWMW01000119">
    <property type="protein sequence ID" value="KZX15410.1"/>
    <property type="molecule type" value="Genomic_DNA"/>
</dbReference>
<dbReference type="RefSeq" id="WP_067260102.1">
    <property type="nucleotide sequence ID" value="NZ_LWMW01000119.1"/>
</dbReference>
<evidence type="ECO:0000256" key="1">
    <source>
        <dbReference type="SAM" id="Phobius"/>
    </source>
</evidence>
<keyword evidence="1" id="KW-1133">Transmembrane helix</keyword>